<evidence type="ECO:0000313" key="2">
    <source>
        <dbReference type="Proteomes" id="UP000887574"/>
    </source>
</evidence>
<evidence type="ECO:0000256" key="1">
    <source>
        <dbReference type="SAM" id="Phobius"/>
    </source>
</evidence>
<organism evidence="2 3">
    <name type="scientific">Ditylenchus dipsaci</name>
    <dbReference type="NCBI Taxonomy" id="166011"/>
    <lineage>
        <taxon>Eukaryota</taxon>
        <taxon>Metazoa</taxon>
        <taxon>Ecdysozoa</taxon>
        <taxon>Nematoda</taxon>
        <taxon>Chromadorea</taxon>
        <taxon>Rhabditida</taxon>
        <taxon>Tylenchina</taxon>
        <taxon>Tylenchomorpha</taxon>
        <taxon>Sphaerularioidea</taxon>
        <taxon>Anguinidae</taxon>
        <taxon>Anguininae</taxon>
        <taxon>Ditylenchus</taxon>
    </lineage>
</organism>
<proteinExistence type="predicted"/>
<keyword evidence="2" id="KW-1185">Reference proteome</keyword>
<keyword evidence="1" id="KW-1133">Transmembrane helix</keyword>
<feature type="transmembrane region" description="Helical" evidence="1">
    <location>
        <begin position="80"/>
        <end position="102"/>
    </location>
</feature>
<dbReference type="WBParaSite" id="jg10428">
    <property type="protein sequence ID" value="jg10428"/>
    <property type="gene ID" value="jg10428"/>
</dbReference>
<sequence length="133" mass="14366">MLLVGERKQATTNTTNYMDPLTNASDSLVICSSSIGTIAQEGAEEGGGGPSCSTPMYNSTTITVRNSRIRYFGRVQPSSLLLMKALLVSVLIFINCCVVDAVKVIDNGLAPPEIVHTPISTKRAFFVVGWRRK</sequence>
<accession>A0A915CM45</accession>
<keyword evidence="1" id="KW-0812">Transmembrane</keyword>
<dbReference type="Proteomes" id="UP000887574">
    <property type="component" value="Unplaced"/>
</dbReference>
<evidence type="ECO:0000313" key="3">
    <source>
        <dbReference type="WBParaSite" id="jg10428"/>
    </source>
</evidence>
<reference evidence="3" key="1">
    <citation type="submission" date="2022-11" db="UniProtKB">
        <authorList>
            <consortium name="WormBaseParasite"/>
        </authorList>
    </citation>
    <scope>IDENTIFICATION</scope>
</reference>
<keyword evidence="1" id="KW-0472">Membrane</keyword>
<name>A0A915CM45_9BILA</name>
<dbReference type="AlphaFoldDB" id="A0A915CM45"/>
<protein>
    <submittedName>
        <fullName evidence="3">Uncharacterized protein</fullName>
    </submittedName>
</protein>